<gene>
    <name evidence="1" type="ORF">A3SI_06189</name>
</gene>
<sequence length="187" mass="21370">MCSSRCLKHTAGFSLAVTRRLLPFLLLTLVGTACSLLRPAASDKDSYATWEEDLGPFLPRFEGQADAVEEALSSSSPSVIAFDRTLAEVAEALREQRSKQPYYNAYTVLVFSGISREGAFTTREEIQEDFPEMEIIMQYQDPRYLVKVGKFLHRFEALDTYFQLKAQFPMTRIISDRFVREAINYLK</sequence>
<name>I5C7D7_9BACT</name>
<dbReference type="Proteomes" id="UP000005551">
    <property type="component" value="Unassembled WGS sequence"/>
</dbReference>
<accession>I5C7D7</accession>
<proteinExistence type="predicted"/>
<organism evidence="1 2">
    <name type="scientific">Nitritalea halalkaliphila LW7</name>
    <dbReference type="NCBI Taxonomy" id="1189621"/>
    <lineage>
        <taxon>Bacteria</taxon>
        <taxon>Pseudomonadati</taxon>
        <taxon>Bacteroidota</taxon>
        <taxon>Cytophagia</taxon>
        <taxon>Cytophagales</taxon>
        <taxon>Cyclobacteriaceae</taxon>
        <taxon>Nitritalea</taxon>
    </lineage>
</organism>
<dbReference type="OrthoDB" id="2473397at2"/>
<dbReference type="EMBL" id="AJYA01000013">
    <property type="protein sequence ID" value="EIM77739.1"/>
    <property type="molecule type" value="Genomic_DNA"/>
</dbReference>
<dbReference type="RefSeq" id="WP_009054056.1">
    <property type="nucleotide sequence ID" value="NZ_AJYA01000013.1"/>
</dbReference>
<reference evidence="1 2" key="1">
    <citation type="submission" date="2012-05" db="EMBL/GenBank/DDBJ databases">
        <title>Genome sequence of Nitritalea halalkaliphila LW7.</title>
        <authorList>
            <person name="Jangir P.K."/>
            <person name="Singh A."/>
            <person name="Shivaji S."/>
            <person name="Sharma R."/>
        </authorList>
    </citation>
    <scope>NUCLEOTIDE SEQUENCE [LARGE SCALE GENOMIC DNA]</scope>
    <source>
        <strain evidence="1 2">LW7</strain>
    </source>
</reference>
<evidence type="ECO:0008006" key="3">
    <source>
        <dbReference type="Google" id="ProtNLM"/>
    </source>
</evidence>
<evidence type="ECO:0000313" key="2">
    <source>
        <dbReference type="Proteomes" id="UP000005551"/>
    </source>
</evidence>
<dbReference type="STRING" id="1189621.A3SI_06189"/>
<protein>
    <recommendedName>
        <fullName evidence="3">SPOR domain-containing protein</fullName>
    </recommendedName>
</protein>
<dbReference type="AlphaFoldDB" id="I5C7D7"/>
<evidence type="ECO:0000313" key="1">
    <source>
        <dbReference type="EMBL" id="EIM77739.1"/>
    </source>
</evidence>
<dbReference type="PROSITE" id="PS51257">
    <property type="entry name" value="PROKAR_LIPOPROTEIN"/>
    <property type="match status" value="1"/>
</dbReference>
<comment type="caution">
    <text evidence="1">The sequence shown here is derived from an EMBL/GenBank/DDBJ whole genome shotgun (WGS) entry which is preliminary data.</text>
</comment>
<keyword evidence="2" id="KW-1185">Reference proteome</keyword>